<dbReference type="SUPFAM" id="SSF52467">
    <property type="entry name" value="DHS-like NAD/FAD-binding domain"/>
    <property type="match status" value="1"/>
</dbReference>
<reference evidence="8 9" key="1">
    <citation type="submission" date="2024-02" db="EMBL/GenBank/DDBJ databases">
        <authorList>
            <person name="Chen Y."/>
            <person name="Shah S."/>
            <person name="Dougan E. K."/>
            <person name="Thang M."/>
            <person name="Chan C."/>
        </authorList>
    </citation>
    <scope>NUCLEOTIDE SEQUENCE [LARGE SCALE GENOMIC DNA]</scope>
</reference>
<gene>
    <name evidence="8" type="ORF">SCF082_LOCUS1646</name>
</gene>
<dbReference type="SUPFAM" id="SSF52518">
    <property type="entry name" value="Thiamin diphosphate-binding fold (THDP-binding)"/>
    <property type="match status" value="2"/>
</dbReference>
<dbReference type="InterPro" id="IPR012000">
    <property type="entry name" value="Thiamin_PyroP_enz_cen_dom"/>
</dbReference>
<organism evidence="8 9">
    <name type="scientific">Durusdinium trenchii</name>
    <dbReference type="NCBI Taxonomy" id="1381693"/>
    <lineage>
        <taxon>Eukaryota</taxon>
        <taxon>Sar</taxon>
        <taxon>Alveolata</taxon>
        <taxon>Dinophyceae</taxon>
        <taxon>Suessiales</taxon>
        <taxon>Symbiodiniaceae</taxon>
        <taxon>Durusdinium</taxon>
    </lineage>
</organism>
<evidence type="ECO:0000256" key="3">
    <source>
        <dbReference type="RuleBase" id="RU362132"/>
    </source>
</evidence>
<dbReference type="SUPFAM" id="SSF54373">
    <property type="entry name" value="FAD-linked reductases, C-terminal domain"/>
    <property type="match status" value="1"/>
</dbReference>
<feature type="domain" description="Thiamine pyrophosphate enzyme central" evidence="4">
    <location>
        <begin position="188"/>
        <end position="321"/>
    </location>
</feature>
<evidence type="ECO:0000256" key="2">
    <source>
        <dbReference type="ARBA" id="ARBA00023052"/>
    </source>
</evidence>
<feature type="domain" description="Thiamine pyrophosphate enzyme TPP-binding" evidence="6">
    <location>
        <begin position="393"/>
        <end position="536"/>
    </location>
</feature>
<protein>
    <submittedName>
        <fullName evidence="8">Probable acetolactate synthase large subunit (AHAS) (Acetohydroxy-acid synthase large subunit) (ALS)</fullName>
    </submittedName>
</protein>
<dbReference type="SUPFAM" id="SSF51905">
    <property type="entry name" value="FAD/NAD(P)-binding domain"/>
    <property type="match status" value="1"/>
</dbReference>
<evidence type="ECO:0000259" key="4">
    <source>
        <dbReference type="Pfam" id="PF00205"/>
    </source>
</evidence>
<evidence type="ECO:0000259" key="6">
    <source>
        <dbReference type="Pfam" id="PF02775"/>
    </source>
</evidence>
<keyword evidence="2 3" id="KW-0786">Thiamine pyrophosphate</keyword>
<dbReference type="Pfam" id="PF00205">
    <property type="entry name" value="TPP_enzyme_M"/>
    <property type="match status" value="1"/>
</dbReference>
<evidence type="ECO:0000313" key="8">
    <source>
        <dbReference type="EMBL" id="CAK8989024.1"/>
    </source>
</evidence>
<dbReference type="Pfam" id="PF02775">
    <property type="entry name" value="TPP_enzyme_C"/>
    <property type="match status" value="1"/>
</dbReference>
<dbReference type="Pfam" id="PF02776">
    <property type="entry name" value="TPP_enzyme_N"/>
    <property type="match status" value="1"/>
</dbReference>
<dbReference type="InterPro" id="IPR029061">
    <property type="entry name" value="THDP-binding"/>
</dbReference>
<evidence type="ECO:0000256" key="1">
    <source>
        <dbReference type="ARBA" id="ARBA00007812"/>
    </source>
</evidence>
<dbReference type="Proteomes" id="UP001642464">
    <property type="component" value="Unassembled WGS sequence"/>
</dbReference>
<keyword evidence="9" id="KW-1185">Reference proteome</keyword>
<comment type="caution">
    <text evidence="8">The sequence shown here is derived from an EMBL/GenBank/DDBJ whole genome shotgun (WGS) entry which is preliminary data.</text>
</comment>
<evidence type="ECO:0000259" key="5">
    <source>
        <dbReference type="Pfam" id="PF01266"/>
    </source>
</evidence>
<dbReference type="PANTHER" id="PTHR18968">
    <property type="entry name" value="THIAMINE PYROPHOSPHATE ENZYMES"/>
    <property type="match status" value="1"/>
</dbReference>
<evidence type="ECO:0000313" key="9">
    <source>
        <dbReference type="Proteomes" id="UP001642464"/>
    </source>
</evidence>
<feature type="domain" description="Thiamine pyrophosphate enzyme N-terminal TPP-binding" evidence="7">
    <location>
        <begin position="1"/>
        <end position="113"/>
    </location>
</feature>
<dbReference type="InterPro" id="IPR012001">
    <property type="entry name" value="Thiamin_PyroP_enz_TPP-bd_dom"/>
</dbReference>
<dbReference type="EMBL" id="CAXAMM010000792">
    <property type="protein sequence ID" value="CAK8989024.1"/>
    <property type="molecule type" value="Genomic_DNA"/>
</dbReference>
<evidence type="ECO:0000259" key="7">
    <source>
        <dbReference type="Pfam" id="PF02776"/>
    </source>
</evidence>
<dbReference type="InterPro" id="IPR029035">
    <property type="entry name" value="DHS-like_NAD/FAD-binding_dom"/>
</dbReference>
<accession>A0ABP0HFN3</accession>
<dbReference type="CDD" id="cd00568">
    <property type="entry name" value="TPP_enzymes"/>
    <property type="match status" value="1"/>
</dbReference>
<dbReference type="Gene3D" id="3.30.9.10">
    <property type="entry name" value="D-Amino Acid Oxidase, subunit A, domain 2"/>
    <property type="match status" value="1"/>
</dbReference>
<dbReference type="Gene3D" id="3.40.50.970">
    <property type="match status" value="2"/>
</dbReference>
<sequence>MVRSLEAHGVRHIFGLCGDTTLPFYDAMHNLDHNITHVLTRDERSATYMADAYARVTGRVGVCEGPSGGGATYILPGLIEANESSFAVLSITTDISVGSYGKYPLTEVDQEALMRPLTKFNTVIKRADHIPRMVRQAFRAMTTGRSGSSHLGLPYDIQYDPVPVDDIWGDPKHQTFPSYRAAPEPGAIEAAVEAILTARSPLIVCGGGVVIAGAMDELDRLASRLDLAVATSISGKGSLADTHPLSLGVVGSNGGTDETWEMMEAADLVVFMGCRAGSTTTSRWEAPKPGQRIVHFDSDPMTIGANYPTEVGVVADLKLALGEANAYLDARSGDLPAFGGAVKVADIKERKFAKFQALAKSDADLIVPEQIIDTLNKNLPDDAIVVSDPGTSCPYYNAYSQQKHPGRQYITNRAHGALGYSLSAALGAWYGRPDSKVAALMGDGSFAFACGELETVVRANAPITYVVFSNSAFGWIKASQYADCDKRYYNVDFNRTDQAAVAEAFGLKTWKVEKAEDLDRAMKEAIAHDGPTLIDVICQPLEEAAAPVTVVDRVEPGSSSSTSYGNAGVIAACSVAPVTAPGMVRNSPRMLLDPDFPLFLRWSYLPKLTPWLLKYLSHANDKDTRRISEGLAPILYDSPSQHEALSKGTQAEEWLVSSDYSFVYPSREAFEGDHYTWMLRRLAGFEPELLEGPAVQEYEPNLAADMNLLAVMHDHGYIRDPGRYIAALAEEAKELGAVFVKAEVKDFDLTGGRVTKVVTTGEDLDCTEVILATGVWSGALAKKLGLSVPLESERGYHIVFRSAENGPRTPMMVTSGKFVATPMKAGLRCAGVVEFGGLEAPASKAPLELLRRKVAQTFPNMTFEKEESWLGHRPAPSDSLPLIGEIGASGVFAGFGHHHIGLTAGPKTGRILAGLISGDRQNIDLSAYDPQRF</sequence>
<dbReference type="InterPro" id="IPR011766">
    <property type="entry name" value="TPP_enzyme_TPP-bd"/>
</dbReference>
<name>A0ABP0HFN3_9DINO</name>
<dbReference type="Pfam" id="PF01266">
    <property type="entry name" value="DAO"/>
    <property type="match status" value="1"/>
</dbReference>
<dbReference type="InterPro" id="IPR036188">
    <property type="entry name" value="FAD/NAD-bd_sf"/>
</dbReference>
<dbReference type="Gene3D" id="3.50.50.60">
    <property type="entry name" value="FAD/NAD(P)-binding domain"/>
    <property type="match status" value="1"/>
</dbReference>
<dbReference type="InterPro" id="IPR006076">
    <property type="entry name" value="FAD-dep_OxRdtase"/>
</dbReference>
<dbReference type="Gene3D" id="3.40.50.1220">
    <property type="entry name" value="TPP-binding domain"/>
    <property type="match status" value="1"/>
</dbReference>
<feature type="domain" description="FAD dependent oxidoreductase" evidence="5">
    <location>
        <begin position="546"/>
        <end position="914"/>
    </location>
</feature>
<dbReference type="InterPro" id="IPR045229">
    <property type="entry name" value="TPP_enz"/>
</dbReference>
<comment type="similarity">
    <text evidence="1 3">Belongs to the TPP enzyme family.</text>
</comment>
<proteinExistence type="inferred from homology"/>
<dbReference type="CDD" id="cd07035">
    <property type="entry name" value="TPP_PYR_POX_like"/>
    <property type="match status" value="1"/>
</dbReference>
<dbReference type="PANTHER" id="PTHR18968:SF13">
    <property type="entry name" value="ACETOLACTATE SYNTHASE CATALYTIC SUBUNIT, MITOCHONDRIAL"/>
    <property type="match status" value="1"/>
</dbReference>